<protein>
    <submittedName>
        <fullName evidence="2">Uncharacterized protein</fullName>
    </submittedName>
</protein>
<sequence>MHLLICDSVALNSISSLSCFYSKYFFLFNSYSTTCLYVDYISRDSSNVSALFFFCLICKPDFNNPKNLTPITIIPGIKEKMKNNQCFQVTLNNFYIFFLILSKGGAKKIQKISPDPQNLKKDSFHSFCICLSAVPQYLFSWNFQKFKDGWEKDTEELHPNTPRIYSALIKMEHVSFLHIKQNCGTHNFRRLSDFTHNVKIHKYDWTKMIPEAILIPKIPVWLSSVQIYWVICFIINFVYLNLLSILPMSYIHPFTTLTSILNENCVDISSQSSIYLIFTRARQENAYIHFSLSHKPHRIQIQEKCPRIPYSSSSVKLIHIPYFESKPPRNRIITQEQL</sequence>
<evidence type="ECO:0000313" key="3">
    <source>
        <dbReference type="Proteomes" id="UP000037035"/>
    </source>
</evidence>
<feature type="transmembrane region" description="Helical" evidence="1">
    <location>
        <begin position="227"/>
        <end position="246"/>
    </location>
</feature>
<reference evidence="2 3" key="1">
    <citation type="submission" date="2015-08" db="EMBL/GenBank/DDBJ databases">
        <title>Next Generation Sequencing and Analysis of the Genome of Puccinia sorghi L Schw, the Causal Agent of Maize Common Rust.</title>
        <authorList>
            <person name="Rochi L."/>
            <person name="Burguener G."/>
            <person name="Darino M."/>
            <person name="Turjanski A."/>
            <person name="Kreff E."/>
            <person name="Dieguez M.J."/>
            <person name="Sacco F."/>
        </authorList>
    </citation>
    <scope>NUCLEOTIDE SEQUENCE [LARGE SCALE GENOMIC DNA]</scope>
    <source>
        <strain evidence="2 3">RO10H11247</strain>
    </source>
</reference>
<dbReference type="Proteomes" id="UP000037035">
    <property type="component" value="Unassembled WGS sequence"/>
</dbReference>
<keyword evidence="1" id="KW-0472">Membrane</keyword>
<keyword evidence="1" id="KW-1133">Transmembrane helix</keyword>
<accession>A0A0L6USF6</accession>
<dbReference type="VEuPathDB" id="FungiDB:VP01_4241g1"/>
<name>A0A0L6USF6_9BASI</name>
<evidence type="ECO:0000313" key="2">
    <source>
        <dbReference type="EMBL" id="KNZ50780.1"/>
    </source>
</evidence>
<dbReference type="AlphaFoldDB" id="A0A0L6USF6"/>
<keyword evidence="1" id="KW-0812">Transmembrane</keyword>
<evidence type="ECO:0000256" key="1">
    <source>
        <dbReference type="SAM" id="Phobius"/>
    </source>
</evidence>
<gene>
    <name evidence="2" type="ORF">VP01_4241g1</name>
</gene>
<organism evidence="2 3">
    <name type="scientific">Puccinia sorghi</name>
    <dbReference type="NCBI Taxonomy" id="27349"/>
    <lineage>
        <taxon>Eukaryota</taxon>
        <taxon>Fungi</taxon>
        <taxon>Dikarya</taxon>
        <taxon>Basidiomycota</taxon>
        <taxon>Pucciniomycotina</taxon>
        <taxon>Pucciniomycetes</taxon>
        <taxon>Pucciniales</taxon>
        <taxon>Pucciniaceae</taxon>
        <taxon>Puccinia</taxon>
    </lineage>
</organism>
<comment type="caution">
    <text evidence="2">The sequence shown here is derived from an EMBL/GenBank/DDBJ whole genome shotgun (WGS) entry which is preliminary data.</text>
</comment>
<proteinExistence type="predicted"/>
<dbReference type="EMBL" id="LAVV01009326">
    <property type="protein sequence ID" value="KNZ50780.1"/>
    <property type="molecule type" value="Genomic_DNA"/>
</dbReference>
<keyword evidence="3" id="KW-1185">Reference proteome</keyword>